<dbReference type="RefSeq" id="WP_085511831.1">
    <property type="nucleotide sequence ID" value="NZ_FXAP01000003.1"/>
</dbReference>
<dbReference type="Gene3D" id="3.40.50.720">
    <property type="entry name" value="NAD(P)-binding Rossmann-like Domain"/>
    <property type="match status" value="1"/>
</dbReference>
<proteinExistence type="predicted"/>
<dbReference type="Proteomes" id="UP000266915">
    <property type="component" value="Unassembled WGS sequence"/>
</dbReference>
<dbReference type="SUPFAM" id="SSF51735">
    <property type="entry name" value="NAD(P)-binding Rossmann-fold domains"/>
    <property type="match status" value="1"/>
</dbReference>
<dbReference type="AlphaFoldDB" id="A0A3N2BZK9"/>
<name>A0A3N2BZK9_9MICO</name>
<protein>
    <submittedName>
        <fullName evidence="2">Nucleoside-diphosphate-sugar epimerase</fullName>
    </submittedName>
</protein>
<evidence type="ECO:0000313" key="3">
    <source>
        <dbReference type="Proteomes" id="UP000266915"/>
    </source>
</evidence>
<sequence>MSANRLLVLGGTEFVGRAIVDEAVAAGWEVTVFHRGTNRASPSDAVTVLHGDRTMPGGLDALRVGSWDVVVDTWSWAPIAVRDAAALLADRVGSYVYVSSRSVYADPLPAGASEDAPVVDGSAHDDGFADYARAKRGGELAAVQAFGDRAVLARAGLILGPHENIGRLPWWLARIAEGGEVLAPGAASDPIQYIDARDLAAFLLTAGSTRASGAFNVVSEPRATTLGELLDACIAATGSGATLRWVDQERVLAAGIQPWTQLPVWLPTGPDADAMHHGDVSRAVAAGLRRRPLAETVADTWGWLQGLGGVAPERPDRPVVGLDRAVERAVLAGN</sequence>
<feature type="domain" description="NAD-dependent epimerase/dehydratase" evidence="1">
    <location>
        <begin position="86"/>
        <end position="216"/>
    </location>
</feature>
<organism evidence="2 3">
    <name type="scientific">Plantibacter flavus</name>
    <dbReference type="NCBI Taxonomy" id="150123"/>
    <lineage>
        <taxon>Bacteria</taxon>
        <taxon>Bacillati</taxon>
        <taxon>Actinomycetota</taxon>
        <taxon>Actinomycetes</taxon>
        <taxon>Micrococcales</taxon>
        <taxon>Microbacteriaceae</taxon>
        <taxon>Plantibacter</taxon>
    </lineage>
</organism>
<dbReference type="InterPro" id="IPR036291">
    <property type="entry name" value="NAD(P)-bd_dom_sf"/>
</dbReference>
<dbReference type="InterPro" id="IPR050177">
    <property type="entry name" value="Lipid_A_modif_metabolic_enz"/>
</dbReference>
<dbReference type="PANTHER" id="PTHR43245">
    <property type="entry name" value="BIFUNCTIONAL POLYMYXIN RESISTANCE PROTEIN ARNA"/>
    <property type="match status" value="1"/>
</dbReference>
<comment type="caution">
    <text evidence="2">The sequence shown here is derived from an EMBL/GenBank/DDBJ whole genome shotgun (WGS) entry which is preliminary data.</text>
</comment>
<keyword evidence="3" id="KW-1185">Reference proteome</keyword>
<dbReference type="Pfam" id="PF01370">
    <property type="entry name" value="Epimerase"/>
    <property type="match status" value="1"/>
</dbReference>
<dbReference type="PANTHER" id="PTHR43245:SF13">
    <property type="entry name" value="UDP-D-APIOSE_UDP-D-XYLOSE SYNTHASE 2"/>
    <property type="match status" value="1"/>
</dbReference>
<dbReference type="EMBL" id="RKHL01000001">
    <property type="protein sequence ID" value="ROR80705.1"/>
    <property type="molecule type" value="Genomic_DNA"/>
</dbReference>
<evidence type="ECO:0000259" key="1">
    <source>
        <dbReference type="Pfam" id="PF01370"/>
    </source>
</evidence>
<evidence type="ECO:0000313" key="2">
    <source>
        <dbReference type="EMBL" id="ROR80705.1"/>
    </source>
</evidence>
<accession>A0A3N2BZK9</accession>
<reference evidence="2 3" key="1">
    <citation type="submission" date="2018-11" db="EMBL/GenBank/DDBJ databases">
        <title>Sequencing the genomes of 1000 actinobacteria strains.</title>
        <authorList>
            <person name="Klenk H.-P."/>
        </authorList>
    </citation>
    <scope>NUCLEOTIDE SEQUENCE [LARGE SCALE GENOMIC DNA]</scope>
    <source>
        <strain evidence="2 3">DSM 14012</strain>
    </source>
</reference>
<gene>
    <name evidence="2" type="ORF">EDD42_0748</name>
</gene>
<dbReference type="InterPro" id="IPR001509">
    <property type="entry name" value="Epimerase_deHydtase"/>
</dbReference>